<dbReference type="STRING" id="1150864.MILUP08_44255"/>
<sequence length="336" mass="34217">MSHGSSYPVGRFSPDPARALPAGRAAAPPCLRLLGAAACFLLTLGLTGVLFVWTDQGQWIDGLLLPRAERGGGYEQESDLVGPAKSVLATFGSPSLLAVLLGGVLAVGLLGRRLLAGVAGVGMVLCAVATAGAVKSALPRPDFAIEGSTTHNSFPSGHVAVATALVLAFLLVLPGWARRLSVVPGAAGVSVIGAATMIAGWHRFSDVLGGVLLSMALFCLASAALTVRGVDDASHPRATPVVGRAWRLLAEGAAGLIVLGWVVRVLVPGLAASLPWGPLVAVLVAAGLSVVAVGVAVFLVRSVEFAGPVGPPQWQRPADPGAMERLLTTEIRTARR</sequence>
<feature type="transmembrane region" description="Helical" evidence="1">
    <location>
        <begin position="114"/>
        <end position="134"/>
    </location>
</feature>
<accession>I0L6D3</accession>
<feature type="transmembrane region" description="Helical" evidence="1">
    <location>
        <begin position="154"/>
        <end position="173"/>
    </location>
</feature>
<feature type="transmembrane region" description="Helical" evidence="1">
    <location>
        <begin position="180"/>
        <end position="201"/>
    </location>
</feature>
<feature type="transmembrane region" description="Helical" evidence="1">
    <location>
        <begin position="33"/>
        <end position="53"/>
    </location>
</feature>
<dbReference type="Pfam" id="PF01569">
    <property type="entry name" value="PAP2"/>
    <property type="match status" value="1"/>
</dbReference>
<organism evidence="3 4">
    <name type="scientific">Micromonospora lupini str. Lupac 08</name>
    <dbReference type="NCBI Taxonomy" id="1150864"/>
    <lineage>
        <taxon>Bacteria</taxon>
        <taxon>Bacillati</taxon>
        <taxon>Actinomycetota</taxon>
        <taxon>Actinomycetes</taxon>
        <taxon>Micromonosporales</taxon>
        <taxon>Micromonosporaceae</taxon>
        <taxon>Micromonospora</taxon>
    </lineage>
</organism>
<dbReference type="AlphaFoldDB" id="I0L6D3"/>
<dbReference type="InterPro" id="IPR036938">
    <property type="entry name" value="PAP2/HPO_sf"/>
</dbReference>
<evidence type="ECO:0000256" key="1">
    <source>
        <dbReference type="SAM" id="Phobius"/>
    </source>
</evidence>
<dbReference type="eggNOG" id="COG0671">
    <property type="taxonomic scope" value="Bacteria"/>
</dbReference>
<dbReference type="RefSeq" id="WP_007461401.1">
    <property type="nucleotide sequence ID" value="NZ_HF570108.1"/>
</dbReference>
<keyword evidence="1" id="KW-0472">Membrane</keyword>
<feature type="transmembrane region" description="Helical" evidence="1">
    <location>
        <begin position="87"/>
        <end position="107"/>
    </location>
</feature>
<dbReference type="EMBL" id="CAIE01000035">
    <property type="protein sequence ID" value="CCH19380.1"/>
    <property type="molecule type" value="Genomic_DNA"/>
</dbReference>
<keyword evidence="1" id="KW-1133">Transmembrane helix</keyword>
<protein>
    <submittedName>
        <fullName evidence="3">Phosphoesterase, PA-phosphatase related protein</fullName>
    </submittedName>
</protein>
<feature type="transmembrane region" description="Helical" evidence="1">
    <location>
        <begin position="248"/>
        <end position="267"/>
    </location>
</feature>
<feature type="domain" description="Phosphatidic acid phosphatase type 2/haloperoxidase" evidence="2">
    <location>
        <begin position="116"/>
        <end position="222"/>
    </location>
</feature>
<feature type="transmembrane region" description="Helical" evidence="1">
    <location>
        <begin position="207"/>
        <end position="227"/>
    </location>
</feature>
<gene>
    <name evidence="3" type="ORF">MILUP08_44255</name>
</gene>
<comment type="caution">
    <text evidence="3">The sequence shown here is derived from an EMBL/GenBank/DDBJ whole genome shotgun (WGS) entry which is preliminary data.</text>
</comment>
<dbReference type="SMART" id="SM00014">
    <property type="entry name" value="acidPPc"/>
    <property type="match status" value="1"/>
</dbReference>
<dbReference type="CDD" id="cd01610">
    <property type="entry name" value="PAP2_like"/>
    <property type="match status" value="1"/>
</dbReference>
<dbReference type="Gene3D" id="1.20.144.10">
    <property type="entry name" value="Phosphatidic acid phosphatase type 2/haloperoxidase"/>
    <property type="match status" value="1"/>
</dbReference>
<proteinExistence type="predicted"/>
<feature type="transmembrane region" description="Helical" evidence="1">
    <location>
        <begin position="279"/>
        <end position="300"/>
    </location>
</feature>
<dbReference type="Proteomes" id="UP000003448">
    <property type="component" value="Unassembled WGS sequence"/>
</dbReference>
<evidence type="ECO:0000313" key="4">
    <source>
        <dbReference type="Proteomes" id="UP000003448"/>
    </source>
</evidence>
<dbReference type="InterPro" id="IPR000326">
    <property type="entry name" value="PAP2/HPO"/>
</dbReference>
<reference evidence="4" key="1">
    <citation type="journal article" date="2012" name="J. Bacteriol.">
        <title>Genome Sequence of Micromonospora lupini Lupac 08, Isolated from Root Nodules of Lupinus angustifolius.</title>
        <authorList>
            <person name="Alonso-Vega P."/>
            <person name="Normand P."/>
            <person name="Bacigalupe R."/>
            <person name="Pujic P."/>
            <person name="Lajus A."/>
            <person name="Vallenet D."/>
            <person name="Carro L."/>
            <person name="Coll P."/>
            <person name="Trujillo M.E."/>
        </authorList>
    </citation>
    <scope>NUCLEOTIDE SEQUENCE [LARGE SCALE GENOMIC DNA]</scope>
    <source>
        <strain evidence="4">Lupac 08</strain>
    </source>
</reference>
<keyword evidence="1" id="KW-0812">Transmembrane</keyword>
<evidence type="ECO:0000313" key="3">
    <source>
        <dbReference type="EMBL" id="CCH19380.1"/>
    </source>
</evidence>
<evidence type="ECO:0000259" key="2">
    <source>
        <dbReference type="SMART" id="SM00014"/>
    </source>
</evidence>
<name>I0L6D3_9ACTN</name>
<keyword evidence="4" id="KW-1185">Reference proteome</keyword>
<dbReference type="SUPFAM" id="SSF48317">
    <property type="entry name" value="Acid phosphatase/Vanadium-dependent haloperoxidase"/>
    <property type="match status" value="1"/>
</dbReference>